<keyword evidence="1" id="KW-0472">Membrane</keyword>
<evidence type="ECO:0000259" key="2">
    <source>
        <dbReference type="Pfam" id="PF00535"/>
    </source>
</evidence>
<organism evidence="3">
    <name type="scientific">Geobacter sp. (strain M21)</name>
    <dbReference type="NCBI Taxonomy" id="443144"/>
    <lineage>
        <taxon>Bacteria</taxon>
        <taxon>Pseudomonadati</taxon>
        <taxon>Thermodesulfobacteriota</taxon>
        <taxon>Desulfuromonadia</taxon>
        <taxon>Geobacterales</taxon>
        <taxon>Geobacteraceae</taxon>
        <taxon>Geobacter</taxon>
    </lineage>
</organism>
<dbReference type="InterPro" id="IPR050834">
    <property type="entry name" value="Glycosyltransf_2"/>
</dbReference>
<dbReference type="CAZy" id="GT2">
    <property type="family name" value="Glycosyltransferase Family 2"/>
</dbReference>
<dbReference type="STRING" id="443144.GM21_2453"/>
<dbReference type="eggNOG" id="COG1215">
    <property type="taxonomic scope" value="Bacteria"/>
</dbReference>
<protein>
    <submittedName>
        <fullName evidence="3">Glycosyl transferase family 2</fullName>
    </submittedName>
</protein>
<keyword evidence="1" id="KW-1133">Transmembrane helix</keyword>
<dbReference type="AlphaFoldDB" id="C6DZV2"/>
<dbReference type="Pfam" id="PF00535">
    <property type="entry name" value="Glycos_transf_2"/>
    <property type="match status" value="1"/>
</dbReference>
<dbReference type="EMBL" id="CP001661">
    <property type="protein sequence ID" value="ACT18496.1"/>
    <property type="molecule type" value="Genomic_DNA"/>
</dbReference>
<evidence type="ECO:0000256" key="1">
    <source>
        <dbReference type="SAM" id="Phobius"/>
    </source>
</evidence>
<accession>C6DZV2</accession>
<dbReference type="PANTHER" id="PTHR43685">
    <property type="entry name" value="GLYCOSYLTRANSFERASE"/>
    <property type="match status" value="1"/>
</dbReference>
<dbReference type="KEGG" id="gem:GM21_2453"/>
<feature type="transmembrane region" description="Helical" evidence="1">
    <location>
        <begin position="260"/>
        <end position="280"/>
    </location>
</feature>
<dbReference type="GO" id="GO:0016740">
    <property type="term" value="F:transferase activity"/>
    <property type="evidence" value="ECO:0007669"/>
    <property type="project" value="UniProtKB-KW"/>
</dbReference>
<sequence>MCNKTPYVSVVIPAKNESAIIGWCLLALNQLRYRQDRIEVIVVDNGSTDETVGIAKQSGASVFVRPGLTISGLRNFGVRQARGEFIAFVDADVIVSADWLRNAMDCFSEEVACVGCSPAIPEHATWVEKTWHLQVTSRGARCERDWIASMNMVIRRSAFEAVGGFDETLVTCEDVDLGYRIRRAGLKILYDTTISAVHYGEAKTLVQLFKKESWRGISNFKGVARHGIVLAELPSHAVALLYLLLVLTFPVLFFSPSTLIIPWLSLSLIFPIVKAVALASRLNRHDQLLRLLCVWYVYGFARGWSGFRCLFTQNGRGTLAKSAPSDNV</sequence>
<dbReference type="InterPro" id="IPR029044">
    <property type="entry name" value="Nucleotide-diphossugar_trans"/>
</dbReference>
<proteinExistence type="predicted"/>
<dbReference type="InterPro" id="IPR001173">
    <property type="entry name" value="Glyco_trans_2-like"/>
</dbReference>
<feature type="transmembrane region" description="Helical" evidence="1">
    <location>
        <begin position="235"/>
        <end position="254"/>
    </location>
</feature>
<dbReference type="Gene3D" id="3.90.550.10">
    <property type="entry name" value="Spore Coat Polysaccharide Biosynthesis Protein SpsA, Chain A"/>
    <property type="match status" value="1"/>
</dbReference>
<keyword evidence="3" id="KW-0808">Transferase</keyword>
<evidence type="ECO:0000313" key="3">
    <source>
        <dbReference type="EMBL" id="ACT18496.1"/>
    </source>
</evidence>
<reference evidence="3" key="1">
    <citation type="submission" date="2009-07" db="EMBL/GenBank/DDBJ databases">
        <title>Complete sequence of Geobacter sp. M21.</title>
        <authorList>
            <consortium name="US DOE Joint Genome Institute"/>
            <person name="Lucas S."/>
            <person name="Copeland A."/>
            <person name="Lapidus A."/>
            <person name="Glavina del Rio T."/>
            <person name="Dalin E."/>
            <person name="Tice H."/>
            <person name="Bruce D."/>
            <person name="Goodwin L."/>
            <person name="Pitluck S."/>
            <person name="Saunders E."/>
            <person name="Brettin T."/>
            <person name="Detter J.C."/>
            <person name="Han C."/>
            <person name="Larimer F."/>
            <person name="Land M."/>
            <person name="Hauser L."/>
            <person name="Kyrpides N."/>
            <person name="Ovchinnikova G."/>
            <person name="Lovley D."/>
        </authorList>
    </citation>
    <scope>NUCLEOTIDE SEQUENCE [LARGE SCALE GENOMIC DNA]</scope>
    <source>
        <strain evidence="3">M21</strain>
    </source>
</reference>
<feature type="domain" description="Glycosyltransferase 2-like" evidence="2">
    <location>
        <begin position="9"/>
        <end position="125"/>
    </location>
</feature>
<keyword evidence="1" id="KW-0812">Transmembrane</keyword>
<dbReference type="OrthoDB" id="9809116at2"/>
<dbReference type="SUPFAM" id="SSF53448">
    <property type="entry name" value="Nucleotide-diphospho-sugar transferases"/>
    <property type="match status" value="1"/>
</dbReference>
<dbReference type="HOGENOM" id="CLU_025996_19_3_7"/>
<dbReference type="PANTHER" id="PTHR43685:SF2">
    <property type="entry name" value="GLYCOSYLTRANSFERASE 2-LIKE DOMAIN-CONTAINING PROTEIN"/>
    <property type="match status" value="1"/>
</dbReference>
<name>C6DZV2_GEOSM</name>
<gene>
    <name evidence="3" type="ordered locus">GM21_2453</name>
</gene>
<dbReference type="GO" id="GO:0044010">
    <property type="term" value="P:single-species biofilm formation"/>
    <property type="evidence" value="ECO:0007669"/>
    <property type="project" value="TreeGrafter"/>
</dbReference>